<evidence type="ECO:0000256" key="1">
    <source>
        <dbReference type="ARBA" id="ARBA00001946"/>
    </source>
</evidence>
<evidence type="ECO:0000256" key="2">
    <source>
        <dbReference type="ARBA" id="ARBA00012146"/>
    </source>
</evidence>
<keyword evidence="4" id="KW-0378">Hydrolase</keyword>
<accession>A0ABS5U617</accession>
<dbReference type="RefSeq" id="WP_214296806.1">
    <property type="nucleotide sequence ID" value="NZ_JAHDYS010000003.1"/>
</dbReference>
<evidence type="ECO:0000256" key="4">
    <source>
        <dbReference type="ARBA" id="ARBA00022801"/>
    </source>
</evidence>
<keyword evidence="7" id="KW-1185">Reference proteome</keyword>
<comment type="cofactor">
    <cofactor evidence="1">
        <name>Mg(2+)</name>
        <dbReference type="ChEBI" id="CHEBI:18420"/>
    </cofactor>
</comment>
<reference evidence="6 7" key="1">
    <citation type="submission" date="2021-05" db="EMBL/GenBank/DDBJ databases">
        <title>The draft genome of Geobacter chapellei DSM 13688.</title>
        <authorList>
            <person name="Xu Z."/>
            <person name="Masuda Y."/>
            <person name="Itoh H."/>
            <person name="Senoo K."/>
        </authorList>
    </citation>
    <scope>NUCLEOTIDE SEQUENCE [LARGE SCALE GENOMIC DNA]</scope>
    <source>
        <strain evidence="6 7">DSM 13688</strain>
    </source>
</reference>
<dbReference type="InterPro" id="IPR008162">
    <property type="entry name" value="Pyrophosphatase"/>
</dbReference>
<dbReference type="SUPFAM" id="SSF50324">
    <property type="entry name" value="Inorganic pyrophosphatase"/>
    <property type="match status" value="1"/>
</dbReference>
<sequence length="183" mass="19834">MTSGPTSNPFAGLGPFDRISGGINTVIETPKGSRNKYKYEEDPGIFRLSGVLPLGAAFPFDFGFLPGTVGGDGDPLDVLLLMDEAVFPGCLVPARLVGVIEAEQVEEGQAEQNDRLIAVASASRTHGDVHSLADLNGRLLEEIEHFFISYNHITQKIFRPLGRNGPERARLVVEEGIKRFSGR</sequence>
<evidence type="ECO:0000256" key="5">
    <source>
        <dbReference type="ARBA" id="ARBA00022842"/>
    </source>
</evidence>
<dbReference type="Proteomes" id="UP000784128">
    <property type="component" value="Unassembled WGS sequence"/>
</dbReference>
<keyword evidence="5" id="KW-0460">Magnesium</keyword>
<name>A0ABS5U617_9BACT</name>
<organism evidence="6 7">
    <name type="scientific">Pelotalea chapellei</name>
    <dbReference type="NCBI Taxonomy" id="44671"/>
    <lineage>
        <taxon>Bacteria</taxon>
        <taxon>Pseudomonadati</taxon>
        <taxon>Thermodesulfobacteriota</taxon>
        <taxon>Desulfuromonadia</taxon>
        <taxon>Geobacterales</taxon>
        <taxon>Geobacteraceae</taxon>
        <taxon>Pelotalea</taxon>
    </lineage>
</organism>
<proteinExistence type="predicted"/>
<dbReference type="Gene3D" id="3.90.80.10">
    <property type="entry name" value="Inorganic pyrophosphatase"/>
    <property type="match status" value="1"/>
</dbReference>
<dbReference type="PROSITE" id="PS00387">
    <property type="entry name" value="PPASE"/>
    <property type="match status" value="1"/>
</dbReference>
<dbReference type="Pfam" id="PF00719">
    <property type="entry name" value="Pyrophosphatase"/>
    <property type="match status" value="1"/>
</dbReference>
<dbReference type="InterPro" id="IPR036649">
    <property type="entry name" value="Pyrophosphatase_sf"/>
</dbReference>
<dbReference type="EMBL" id="JAHDYS010000003">
    <property type="protein sequence ID" value="MBT1071103.1"/>
    <property type="molecule type" value="Genomic_DNA"/>
</dbReference>
<comment type="caution">
    <text evidence="6">The sequence shown here is derived from an EMBL/GenBank/DDBJ whole genome shotgun (WGS) entry which is preliminary data.</text>
</comment>
<keyword evidence="3" id="KW-0479">Metal-binding</keyword>
<gene>
    <name evidence="6" type="ORF">KJB30_04870</name>
</gene>
<evidence type="ECO:0000256" key="3">
    <source>
        <dbReference type="ARBA" id="ARBA00022723"/>
    </source>
</evidence>
<protein>
    <recommendedName>
        <fullName evidence="2">inorganic diphosphatase</fullName>
        <ecNumber evidence="2">3.6.1.1</ecNumber>
    </recommendedName>
</protein>
<dbReference type="EC" id="3.6.1.1" evidence="2"/>
<evidence type="ECO:0000313" key="7">
    <source>
        <dbReference type="Proteomes" id="UP000784128"/>
    </source>
</evidence>
<dbReference type="PANTHER" id="PTHR10286">
    <property type="entry name" value="INORGANIC PYROPHOSPHATASE"/>
    <property type="match status" value="1"/>
</dbReference>
<evidence type="ECO:0000313" key="6">
    <source>
        <dbReference type="EMBL" id="MBT1071103.1"/>
    </source>
</evidence>